<organism evidence="2">
    <name type="scientific">Tanacetum cinerariifolium</name>
    <name type="common">Dalmatian daisy</name>
    <name type="synonym">Chrysanthemum cinerariifolium</name>
    <dbReference type="NCBI Taxonomy" id="118510"/>
    <lineage>
        <taxon>Eukaryota</taxon>
        <taxon>Viridiplantae</taxon>
        <taxon>Streptophyta</taxon>
        <taxon>Embryophyta</taxon>
        <taxon>Tracheophyta</taxon>
        <taxon>Spermatophyta</taxon>
        <taxon>Magnoliopsida</taxon>
        <taxon>eudicotyledons</taxon>
        <taxon>Gunneridae</taxon>
        <taxon>Pentapetalae</taxon>
        <taxon>asterids</taxon>
        <taxon>campanulids</taxon>
        <taxon>Asterales</taxon>
        <taxon>Asteraceae</taxon>
        <taxon>Asteroideae</taxon>
        <taxon>Anthemideae</taxon>
        <taxon>Anthemidinae</taxon>
        <taxon>Tanacetum</taxon>
    </lineage>
</organism>
<sequence>EEFIHPKLRIYDEEETKDEEIFDPIAKTPKNSDDKGNDDENLGLNVGSEEGQDVEDDEDELYRDVNINLEGRVVQMADSSFVSSQFVTSMLNQTPDAGIDSLFKTTSQMDVSALITFAGAVSSITWIVQRYMDQWMNEAVKTSYAVAADLSEMELKKTLIKKMESNKSIHRSDEQRNLNKALFEAYESDKIILDAYGDIVTLKRRHDDDADKDEEPSDGSVRGSKRRREGKEPESTSTASESAPAEEPMQTTHDLVEPSHQEFETGDADDQPIAEASQHPEWFQQQKKPPTPNRDWNKTLPATYGSIQPWISELEKQADSRSSFNELMDTLVDFSTFLMNRLKVDILTLELLAGLTYELMKGSCKSLVKLKFFLEEVYKSQVHNFCNQDKGNRLWAHQVDRRLGALHNVESRNVQGKLTILTVEERFAFNASLRMFKRSIIIQWGVEDLQLGVESYQKKLNLTKSDMYRSDLKRNKAYTAYSNPRGLIYQNKDKQNRLMQIDELHKFSDGMLNDVSTALDDRLKGIRMKYLPQTIWRKSDKERTAAMIHDIDKQIKTRRIM</sequence>
<comment type="caution">
    <text evidence="2">The sequence shown here is derived from an EMBL/GenBank/DDBJ whole genome shotgun (WGS) entry which is preliminary data.</text>
</comment>
<gene>
    <name evidence="2" type="ORF">Tci_606599</name>
</gene>
<name>A0A699JFU0_TANCI</name>
<feature type="region of interest" description="Disordered" evidence="1">
    <location>
        <begin position="1"/>
        <end position="57"/>
    </location>
</feature>
<dbReference type="AlphaFoldDB" id="A0A699JFU0"/>
<dbReference type="EMBL" id="BKCJ010408354">
    <property type="protein sequence ID" value="GFA34627.1"/>
    <property type="molecule type" value="Genomic_DNA"/>
</dbReference>
<evidence type="ECO:0000313" key="2">
    <source>
        <dbReference type="EMBL" id="GFA34627.1"/>
    </source>
</evidence>
<feature type="region of interest" description="Disordered" evidence="1">
    <location>
        <begin position="280"/>
        <end position="299"/>
    </location>
</feature>
<feature type="region of interest" description="Disordered" evidence="1">
    <location>
        <begin position="207"/>
        <end position="252"/>
    </location>
</feature>
<feature type="compositionally biased region" description="Low complexity" evidence="1">
    <location>
        <begin position="235"/>
        <end position="248"/>
    </location>
</feature>
<feature type="non-terminal residue" evidence="2">
    <location>
        <position position="1"/>
    </location>
</feature>
<evidence type="ECO:0000256" key="1">
    <source>
        <dbReference type="SAM" id="MobiDB-lite"/>
    </source>
</evidence>
<feature type="compositionally biased region" description="Acidic residues" evidence="1">
    <location>
        <begin position="12"/>
        <end position="22"/>
    </location>
</feature>
<accession>A0A699JFU0</accession>
<protein>
    <submittedName>
        <fullName evidence="2">Uncharacterized protein</fullName>
    </submittedName>
</protein>
<proteinExistence type="predicted"/>
<reference evidence="2" key="1">
    <citation type="journal article" date="2019" name="Sci. Rep.">
        <title>Draft genome of Tanacetum cinerariifolium, the natural source of mosquito coil.</title>
        <authorList>
            <person name="Yamashiro T."/>
            <person name="Shiraishi A."/>
            <person name="Satake H."/>
            <person name="Nakayama K."/>
        </authorList>
    </citation>
    <scope>NUCLEOTIDE SEQUENCE</scope>
</reference>